<dbReference type="InterPro" id="IPR058926">
    <property type="entry name" value="YmzB-like"/>
</dbReference>
<proteinExistence type="predicted"/>
<accession>A0A4V5LSD6</accession>
<comment type="caution">
    <text evidence="1">The sequence shown here is derived from an EMBL/GenBank/DDBJ whole genome shotgun (WGS) entry which is preliminary data.</text>
</comment>
<dbReference type="Pfam" id="PF25846">
    <property type="entry name" value="YmzB"/>
    <property type="match status" value="1"/>
</dbReference>
<dbReference type="EMBL" id="SUPK01000005">
    <property type="protein sequence ID" value="TJY41849.1"/>
    <property type="molecule type" value="Genomic_DNA"/>
</dbReference>
<organism evidence="1 2">
    <name type="scientific">Cohnella pontilimi</name>
    <dbReference type="NCBI Taxonomy" id="2564100"/>
    <lineage>
        <taxon>Bacteria</taxon>
        <taxon>Bacillati</taxon>
        <taxon>Bacillota</taxon>
        <taxon>Bacilli</taxon>
        <taxon>Bacillales</taxon>
        <taxon>Paenibacillaceae</taxon>
        <taxon>Cohnella</taxon>
    </lineage>
</organism>
<keyword evidence="2" id="KW-1185">Reference proteome</keyword>
<sequence length="116" mass="13023">MDTTVKTLMDWLQGQTNSSLFIQKKEDEDLDQVRLQLREVGYRPDYRSIDGYTDGTALVLHGNGSIRTGHVEEPLPQDSYVIPLSGLAISKAADNGVIMQTDRAHYSLSVDNDNRR</sequence>
<evidence type="ECO:0000313" key="2">
    <source>
        <dbReference type="Proteomes" id="UP000309673"/>
    </source>
</evidence>
<dbReference type="AlphaFoldDB" id="A0A4V5LSD6"/>
<dbReference type="RefSeq" id="WP_136777984.1">
    <property type="nucleotide sequence ID" value="NZ_SUPK01000005.1"/>
</dbReference>
<dbReference type="Proteomes" id="UP000309673">
    <property type="component" value="Unassembled WGS sequence"/>
</dbReference>
<reference evidence="1 2" key="1">
    <citation type="submission" date="2019-04" db="EMBL/GenBank/DDBJ databases">
        <title>Cohnella sp. nov., isolated from soil.</title>
        <authorList>
            <person name="Kim W."/>
        </authorList>
    </citation>
    <scope>NUCLEOTIDE SEQUENCE [LARGE SCALE GENOMIC DNA]</scope>
    <source>
        <strain evidence="1 2">CAU 1483</strain>
    </source>
</reference>
<dbReference type="OrthoDB" id="2613420at2"/>
<protein>
    <submittedName>
        <fullName evidence="1">Uncharacterized protein</fullName>
    </submittedName>
</protein>
<name>A0A4V5LSD6_9BACL</name>
<evidence type="ECO:0000313" key="1">
    <source>
        <dbReference type="EMBL" id="TJY41849.1"/>
    </source>
</evidence>
<gene>
    <name evidence="1" type="ORF">E5161_11645</name>
</gene>